<comment type="caution">
    <text evidence="1">The sequence shown here is derived from an EMBL/GenBank/DDBJ whole genome shotgun (WGS) entry which is preliminary data.</text>
</comment>
<feature type="non-terminal residue" evidence="1">
    <location>
        <position position="1"/>
    </location>
</feature>
<proteinExistence type="predicted"/>
<dbReference type="EMBL" id="BPLR01009703">
    <property type="protein sequence ID" value="GIY33881.1"/>
    <property type="molecule type" value="Genomic_DNA"/>
</dbReference>
<keyword evidence="2" id="KW-1185">Reference proteome</keyword>
<evidence type="ECO:0000313" key="1">
    <source>
        <dbReference type="EMBL" id="GIY33881.1"/>
    </source>
</evidence>
<gene>
    <name evidence="1" type="ORF">CEXT_467921</name>
</gene>
<reference evidence="1 2" key="1">
    <citation type="submission" date="2021-06" db="EMBL/GenBank/DDBJ databases">
        <title>Caerostris extrusa draft genome.</title>
        <authorList>
            <person name="Kono N."/>
            <person name="Arakawa K."/>
        </authorList>
    </citation>
    <scope>NUCLEOTIDE SEQUENCE [LARGE SCALE GENOMIC DNA]</scope>
</reference>
<dbReference type="Proteomes" id="UP001054945">
    <property type="component" value="Unassembled WGS sequence"/>
</dbReference>
<name>A0AAV4SM22_CAEEX</name>
<evidence type="ECO:0000313" key="2">
    <source>
        <dbReference type="Proteomes" id="UP001054945"/>
    </source>
</evidence>
<protein>
    <submittedName>
        <fullName evidence="1">Uncharacterized protein</fullName>
    </submittedName>
</protein>
<dbReference type="AlphaFoldDB" id="A0AAV4SM22"/>
<organism evidence="1 2">
    <name type="scientific">Caerostris extrusa</name>
    <name type="common">Bark spider</name>
    <name type="synonym">Caerostris bankana</name>
    <dbReference type="NCBI Taxonomy" id="172846"/>
    <lineage>
        <taxon>Eukaryota</taxon>
        <taxon>Metazoa</taxon>
        <taxon>Ecdysozoa</taxon>
        <taxon>Arthropoda</taxon>
        <taxon>Chelicerata</taxon>
        <taxon>Arachnida</taxon>
        <taxon>Araneae</taxon>
        <taxon>Araneomorphae</taxon>
        <taxon>Entelegynae</taxon>
        <taxon>Araneoidea</taxon>
        <taxon>Araneidae</taxon>
        <taxon>Caerostris</taxon>
    </lineage>
</organism>
<sequence>GFHSLRTHVGRRPTSYLCDILKIPLLRNQPTFLAFFRKQCELWALSWWRASLVEDELGSSQGKWQVICVPAEICFGVG</sequence>
<accession>A0AAV4SM22</accession>